<evidence type="ECO:0000313" key="5">
    <source>
        <dbReference type="Proteomes" id="UP001176806"/>
    </source>
</evidence>
<dbReference type="Gene3D" id="2.60.40.3140">
    <property type="match status" value="1"/>
</dbReference>
<protein>
    <submittedName>
        <fullName evidence="4">DUF3857 domain-containing protein</fullName>
    </submittedName>
</protein>
<dbReference type="EMBL" id="JAUOEL010000004">
    <property type="protein sequence ID" value="MDO5975027.1"/>
    <property type="molecule type" value="Genomic_DNA"/>
</dbReference>
<feature type="domain" description="DUF3857" evidence="3">
    <location>
        <begin position="65"/>
        <end position="198"/>
    </location>
</feature>
<dbReference type="Proteomes" id="UP001176806">
    <property type="component" value="Unassembled WGS sequence"/>
</dbReference>
<evidence type="ECO:0000256" key="1">
    <source>
        <dbReference type="SAM" id="SignalP"/>
    </source>
</evidence>
<evidence type="ECO:0000313" key="4">
    <source>
        <dbReference type="EMBL" id="MDO5975027.1"/>
    </source>
</evidence>
<dbReference type="Pfam" id="PF12969">
    <property type="entry name" value="DUF3857"/>
    <property type="match status" value="1"/>
</dbReference>
<comment type="caution">
    <text evidence="4">The sequence shown here is derived from an EMBL/GenBank/DDBJ whole genome shotgun (WGS) entry which is preliminary data.</text>
</comment>
<name>A0ABT8WQ34_9FLAO</name>
<feature type="signal peptide" evidence="1">
    <location>
        <begin position="1"/>
        <end position="23"/>
    </location>
</feature>
<dbReference type="Pfam" id="PF01841">
    <property type="entry name" value="Transglut_core"/>
    <property type="match status" value="1"/>
</dbReference>
<sequence length="652" mass="76280">MKQIPLYFLLLTNLILFSQSNFNSESYKITLEDLETNTFKKDSTANAIIVYKYGNSFVDRSDYDLRTEVKQKIKILNKEGFNKATVTIHLYNNGNKKERVEQIIATTYNLEDGNITTTRLLKKDIFREKYDENHSFVKFTLPNIKEGSIITYSYKLISPFMFNYKGWDFQSDIPTLYNEYRTSIPANWHYNIKLVGDKKLTINTSEVKKNCLEYRGGSAGCVNSVYAMKDIPAFIEEDYMTSKSNYLARVEYELQTFKSFDGSVYNYAKTWKTVDHEFKTDGDVGRQLRKPINIKDILPLEIINENDLLKKAKAIYSYVQENYTWNGDYNIFKDVSIKDLIKNKSGNVSSINILLHNLLKESNINVKPVLLSTRENGFATKIFPVISEFNYLITQVTINDEIYYLDATDSYLNFDDIPFRCLNGYGRLMDFKNGSEWVDIKPSKASNVFYKVELHLNENETISGSITSKRTGYHALNYKKSYYQNSDAYVEKLENKFPYLDISDFEVTSDGVTSLDFKESYRIDYNYEDTGDYIYLNPFFVKFFNENPFKLQERSYPIDFGYKDTYFYLFKFHLDDDTYTMVESPKDKNIALPNNSGRITFSTKVLGDFINIMLKISFNKAIYEAEYYPYLKEFMSKIVDIQTNSLILLKKK</sequence>
<organism evidence="4 5">
    <name type="scientific">Flavivirga jejuensis</name>
    <dbReference type="NCBI Taxonomy" id="870487"/>
    <lineage>
        <taxon>Bacteria</taxon>
        <taxon>Pseudomonadati</taxon>
        <taxon>Bacteroidota</taxon>
        <taxon>Flavobacteriia</taxon>
        <taxon>Flavobacteriales</taxon>
        <taxon>Flavobacteriaceae</taxon>
        <taxon>Flavivirga</taxon>
    </lineage>
</organism>
<gene>
    <name evidence="4" type="ORF">Q4Q40_12580</name>
</gene>
<dbReference type="InterPro" id="IPR002931">
    <property type="entry name" value="Transglutaminase-like"/>
</dbReference>
<dbReference type="Gene3D" id="3.10.620.30">
    <property type="match status" value="1"/>
</dbReference>
<dbReference type="RefSeq" id="WP_303302195.1">
    <property type="nucleotide sequence ID" value="NZ_BAABDA010000035.1"/>
</dbReference>
<dbReference type="Gene3D" id="2.60.120.1130">
    <property type="match status" value="1"/>
</dbReference>
<reference evidence="4" key="1">
    <citation type="submission" date="2023-07" db="EMBL/GenBank/DDBJ databases">
        <title>Two novel species in the genus Flavivirga.</title>
        <authorList>
            <person name="Kwon K."/>
        </authorList>
    </citation>
    <scope>NUCLEOTIDE SEQUENCE</scope>
    <source>
        <strain evidence="4">KACC 14158</strain>
    </source>
</reference>
<dbReference type="InterPro" id="IPR024618">
    <property type="entry name" value="DUF3857"/>
</dbReference>
<evidence type="ECO:0000259" key="3">
    <source>
        <dbReference type="Pfam" id="PF12969"/>
    </source>
</evidence>
<proteinExistence type="predicted"/>
<accession>A0ABT8WQ34</accession>
<keyword evidence="5" id="KW-1185">Reference proteome</keyword>
<feature type="chain" id="PRO_5045408999" evidence="1">
    <location>
        <begin position="24"/>
        <end position="652"/>
    </location>
</feature>
<feature type="domain" description="Transglutaminase-like" evidence="2">
    <location>
        <begin position="304"/>
        <end position="375"/>
    </location>
</feature>
<evidence type="ECO:0000259" key="2">
    <source>
        <dbReference type="Pfam" id="PF01841"/>
    </source>
</evidence>
<keyword evidence="1" id="KW-0732">Signal</keyword>